<evidence type="ECO:0000256" key="1">
    <source>
        <dbReference type="SAM" id="Phobius"/>
    </source>
</evidence>
<keyword evidence="1" id="KW-1133">Transmembrane helix</keyword>
<gene>
    <name evidence="2" type="ORF">O0I10_011740</name>
</gene>
<dbReference type="GeneID" id="83219139"/>
<dbReference type="AlphaFoldDB" id="A0AAD7XQ65"/>
<sequence length="88" mass="9817">MRCCGGYRSGTGSWGDFGCPYEVKKPGEGIVEFTVLETKSMGKHEILLWPSLVYPGGTATMCIAIRGSERMRGYHWRCEKYGKTSQVC</sequence>
<name>A0AAD7XQ65_9FUNG</name>
<comment type="caution">
    <text evidence="2">The sequence shown here is derived from an EMBL/GenBank/DDBJ whole genome shotgun (WGS) entry which is preliminary data.</text>
</comment>
<keyword evidence="1" id="KW-0472">Membrane</keyword>
<dbReference type="RefSeq" id="XP_058337508.1">
    <property type="nucleotide sequence ID" value="XM_058491703.1"/>
</dbReference>
<proteinExistence type="predicted"/>
<dbReference type="EMBL" id="JARTCD010000099">
    <property type="protein sequence ID" value="KAJ8652594.1"/>
    <property type="molecule type" value="Genomic_DNA"/>
</dbReference>
<reference evidence="2 3" key="1">
    <citation type="submission" date="2023-03" db="EMBL/GenBank/DDBJ databases">
        <title>Genome sequence of Lichtheimia ornata CBS 291.66.</title>
        <authorList>
            <person name="Mohabir J.T."/>
            <person name="Shea T.P."/>
            <person name="Kurbessoian T."/>
            <person name="Berby B."/>
            <person name="Fontaine J."/>
            <person name="Livny J."/>
            <person name="Gnirke A."/>
            <person name="Stajich J.E."/>
            <person name="Cuomo C.A."/>
        </authorList>
    </citation>
    <scope>NUCLEOTIDE SEQUENCE [LARGE SCALE GENOMIC DNA]</scope>
    <source>
        <strain evidence="2">CBS 291.66</strain>
    </source>
</reference>
<protein>
    <submittedName>
        <fullName evidence="2">Uncharacterized protein</fullName>
    </submittedName>
</protein>
<feature type="transmembrane region" description="Helical" evidence="1">
    <location>
        <begin position="46"/>
        <end position="65"/>
    </location>
</feature>
<evidence type="ECO:0000313" key="3">
    <source>
        <dbReference type="Proteomes" id="UP001234581"/>
    </source>
</evidence>
<evidence type="ECO:0000313" key="2">
    <source>
        <dbReference type="EMBL" id="KAJ8652594.1"/>
    </source>
</evidence>
<accession>A0AAD7XQ65</accession>
<organism evidence="2 3">
    <name type="scientific">Lichtheimia ornata</name>
    <dbReference type="NCBI Taxonomy" id="688661"/>
    <lineage>
        <taxon>Eukaryota</taxon>
        <taxon>Fungi</taxon>
        <taxon>Fungi incertae sedis</taxon>
        <taxon>Mucoromycota</taxon>
        <taxon>Mucoromycotina</taxon>
        <taxon>Mucoromycetes</taxon>
        <taxon>Mucorales</taxon>
        <taxon>Lichtheimiaceae</taxon>
        <taxon>Lichtheimia</taxon>
    </lineage>
</organism>
<keyword evidence="3" id="KW-1185">Reference proteome</keyword>
<keyword evidence="1" id="KW-0812">Transmembrane</keyword>
<dbReference type="Proteomes" id="UP001234581">
    <property type="component" value="Unassembled WGS sequence"/>
</dbReference>